<protein>
    <submittedName>
        <fullName evidence="6">Type VI secretion system membrane subunit TssM</fullName>
    </submittedName>
</protein>
<keyword evidence="7" id="KW-1185">Reference proteome</keyword>
<feature type="transmembrane region" description="Helical" evidence="1">
    <location>
        <begin position="58"/>
        <end position="77"/>
    </location>
</feature>
<evidence type="ECO:0000313" key="6">
    <source>
        <dbReference type="EMBL" id="MBD8121366.1"/>
    </source>
</evidence>
<dbReference type="InterPro" id="IPR025743">
    <property type="entry name" value="TssM1_N"/>
</dbReference>
<dbReference type="Proteomes" id="UP000625247">
    <property type="component" value="Unassembled WGS sequence"/>
</dbReference>
<evidence type="ECO:0000259" key="4">
    <source>
        <dbReference type="Pfam" id="PF14331"/>
    </source>
</evidence>
<dbReference type="Pfam" id="PF06744">
    <property type="entry name" value="IcmF_C"/>
    <property type="match status" value="1"/>
</dbReference>
<feature type="domain" description="Type VI secretion system component TssM1 N-terminal" evidence="4">
    <location>
        <begin position="211"/>
        <end position="470"/>
    </location>
</feature>
<dbReference type="NCBIfam" id="TIGR03348">
    <property type="entry name" value="VI_IcmF"/>
    <property type="match status" value="1"/>
</dbReference>
<evidence type="ECO:0000313" key="7">
    <source>
        <dbReference type="Proteomes" id="UP000625247"/>
    </source>
</evidence>
<feature type="transmembrane region" description="Helical" evidence="1">
    <location>
        <begin position="21"/>
        <end position="38"/>
    </location>
</feature>
<dbReference type="RefSeq" id="WP_191943907.1">
    <property type="nucleotide sequence ID" value="NZ_JACYNP010000003.1"/>
</dbReference>
<sequence length="1190" mass="129617">MSSVLTVVNVIKRAVAGLTRLWLVSLLGVLLVSMLVWYEGPLLSFDGQEPLEAEYARWRVIAALMATWAAFVGWRAYSAWRANRRLMAGVADEQAAAGSTEAKASETEIALLKERMRAAMAVLRKASPGWKLRGQYLYQLPWYMFVGAPGSGKTTALTHSGLQFPLTDALGAAAIGGVGGTRNCDWWFTDEAVLLDTAGRYTTQDSDSDLDKAAWNGFLDLLKKYRRRSPLNGVIVAVSVSDLLRQGAADRLTQAKAIRARITELYERLGVRFPVYVVITKCDLLAGFAEFFEPFGREERAQVWGVTFPVVGHGDADQPGTALASFPGEFDALEHQLQARVLERMQQERDLSRRALLYGFPQQFASVRDVLSEFLQTVFEPNRFQQPALVRGVYFTSGTQEGNPIDRVMASLAASFGVARRVMPAGYATGRSYFITRLMRDVIFQEAGLAGVDPQMERRRKQRLKAGMVLVGVATVLLVVGISISYQRNKTFVELAAARTAEVTQLAKALPRDGDVRATLPLLNAARDLPAGFSHQNDGVPLLTRLGLYQGAKLGVGAVNLYRRLLRGTLLPQIVADMESALRRGDAGNQDFLYETLRAYLMLGERQFFDAASVQAWVDVDWRRELPQASEQERQQLWAHVGALLDANDEDAQPVQLDAGLIAKTRLTLAGMPLSQRVYNRLKRQIKQDNLPEVSVNGAVGRDVSSVLVRRSGAPLSRGVSGVYSVAGYRDLLGKADRAVLDMANDSWVLDRQEAALDAGNAANMKAAVLELYYADYIRQWDAYLADVQLVPLTGLEQAARATSALASADSPMRAFLQAAARETTLDGAQENEAGNPVDRVARTKIDDARKRLEAALDDSAPAAAIEPAHSPVDQHFAALHALVGSAAPTPLDAVIAMLKDAAQYFDSAESARRSGAPAPSGEVLGRIKRAAAEQPAPLASVLRDVESGGGALTLGNERERLNALWASTGAPFCRDAIAGRYPLVKNATRDATADDFGKFFGPGGVMDDFFSKNLAPYVDMSGAQWRWRTTGSAPMNISQDVLNQFQRGARLRDMFFVAGARQPSLRFDLKPVSADPALDSASLDIAGQPVNFDRSSAASFTPIVLPSGKGTDLVQLQVSPAVGSGLRSDGPWAWLHLLDQGVVSGAQGERYQVSFALGGRKVAYELRASSVINPFRRDTLEQFRCPTQL</sequence>
<proteinExistence type="predicted"/>
<dbReference type="PANTHER" id="PTHR36153">
    <property type="entry name" value="INNER MEMBRANE PROTEIN-RELATED"/>
    <property type="match status" value="1"/>
</dbReference>
<dbReference type="Pfam" id="PF21070">
    <property type="entry name" value="IcmF_helical"/>
    <property type="match status" value="1"/>
</dbReference>
<feature type="domain" description="IcmF-related" evidence="3">
    <location>
        <begin position="520"/>
        <end position="825"/>
    </location>
</feature>
<dbReference type="InterPro" id="IPR027417">
    <property type="entry name" value="P-loop_NTPase"/>
</dbReference>
<evidence type="ECO:0000259" key="5">
    <source>
        <dbReference type="Pfam" id="PF21070"/>
    </source>
</evidence>
<dbReference type="SUPFAM" id="SSF52540">
    <property type="entry name" value="P-loop containing nucleoside triphosphate hydrolases"/>
    <property type="match status" value="1"/>
</dbReference>
<dbReference type="InterPro" id="IPR009612">
    <property type="entry name" value="IcmF-rel"/>
</dbReference>
<evidence type="ECO:0000259" key="2">
    <source>
        <dbReference type="Pfam" id="PF06744"/>
    </source>
</evidence>
<evidence type="ECO:0000256" key="1">
    <source>
        <dbReference type="SAM" id="Phobius"/>
    </source>
</evidence>
<feature type="transmembrane region" description="Helical" evidence="1">
    <location>
        <begin position="466"/>
        <end position="486"/>
    </location>
</feature>
<comment type="caution">
    <text evidence="6">The sequence shown here is derived from an EMBL/GenBank/DDBJ whole genome shotgun (WGS) entry which is preliminary data.</text>
</comment>
<dbReference type="Pfam" id="PF14331">
    <property type="entry name" value="IcmF-related_N"/>
    <property type="match status" value="1"/>
</dbReference>
<dbReference type="Pfam" id="PF06761">
    <property type="entry name" value="IcmF-related"/>
    <property type="match status" value="1"/>
</dbReference>
<dbReference type="Gene3D" id="3.40.50.300">
    <property type="entry name" value="P-loop containing nucleotide triphosphate hydrolases"/>
    <property type="match status" value="1"/>
</dbReference>
<gene>
    <name evidence="6" type="primary">tssM</name>
    <name evidence="6" type="ORF">IFT62_09095</name>
</gene>
<dbReference type="InterPro" id="IPR010623">
    <property type="entry name" value="IcmF_C"/>
</dbReference>
<dbReference type="EMBL" id="JACYNP010000003">
    <property type="protein sequence ID" value="MBD8121366.1"/>
    <property type="molecule type" value="Genomic_DNA"/>
</dbReference>
<reference evidence="6 7" key="1">
    <citation type="journal article" date="2020" name="FEMS Microbiol. Ecol.">
        <title>Temporal dynamics of bacterial communities during seed development and maturation.</title>
        <authorList>
            <person name="Chesneau G."/>
            <person name="Torres-Cortes G."/>
            <person name="Briand M."/>
            <person name="Darrasse A."/>
            <person name="Preveaux A."/>
            <person name="Marais C."/>
            <person name="Jacques M.A."/>
            <person name="Shade A."/>
            <person name="Barret M."/>
        </authorList>
    </citation>
    <scope>NUCLEOTIDE SEQUENCE [LARGE SCALE GENOMIC DNA]</scope>
    <source>
        <strain evidence="6 7">CFBP13723</strain>
    </source>
</reference>
<dbReference type="InterPro" id="IPR048677">
    <property type="entry name" value="TssM1_hel"/>
</dbReference>
<dbReference type="InterPro" id="IPR053156">
    <property type="entry name" value="T6SS_TssM-like"/>
</dbReference>
<keyword evidence="1" id="KW-1133">Transmembrane helix</keyword>
<feature type="domain" description="Type VI secretion system IcmF C-terminal" evidence="2">
    <location>
        <begin position="1068"/>
        <end position="1171"/>
    </location>
</feature>
<organism evidence="6 7">
    <name type="scientific">Pseudomonas lutea</name>
    <dbReference type="NCBI Taxonomy" id="243924"/>
    <lineage>
        <taxon>Bacteria</taxon>
        <taxon>Pseudomonadati</taxon>
        <taxon>Pseudomonadota</taxon>
        <taxon>Gammaproteobacteria</taxon>
        <taxon>Pseudomonadales</taxon>
        <taxon>Pseudomonadaceae</taxon>
        <taxon>Pseudomonas</taxon>
    </lineage>
</organism>
<keyword evidence="1" id="KW-0472">Membrane</keyword>
<accession>A0ABR9A5V6</accession>
<dbReference type="PANTHER" id="PTHR36153:SF1">
    <property type="entry name" value="TYPE VI SECRETION SYSTEM COMPONENT TSSM1"/>
    <property type="match status" value="1"/>
</dbReference>
<feature type="domain" description="Type VI secretion system component TssM1 helical" evidence="5">
    <location>
        <begin position="961"/>
        <end position="1060"/>
    </location>
</feature>
<name>A0ABR9A5V6_9PSED</name>
<evidence type="ECO:0000259" key="3">
    <source>
        <dbReference type="Pfam" id="PF06761"/>
    </source>
</evidence>
<keyword evidence="1" id="KW-0812">Transmembrane</keyword>
<dbReference type="InterPro" id="IPR017731">
    <property type="entry name" value="TssM1-like"/>
</dbReference>